<evidence type="ECO:0000313" key="1">
    <source>
        <dbReference type="EMBL" id="KKL19852.1"/>
    </source>
</evidence>
<gene>
    <name evidence="1" type="ORF">LCGC14_2461330</name>
</gene>
<dbReference type="AlphaFoldDB" id="A0A0F9C0W4"/>
<reference evidence="1" key="1">
    <citation type="journal article" date="2015" name="Nature">
        <title>Complex archaea that bridge the gap between prokaryotes and eukaryotes.</title>
        <authorList>
            <person name="Spang A."/>
            <person name="Saw J.H."/>
            <person name="Jorgensen S.L."/>
            <person name="Zaremba-Niedzwiedzka K."/>
            <person name="Martijn J."/>
            <person name="Lind A.E."/>
            <person name="van Eijk R."/>
            <person name="Schleper C."/>
            <person name="Guy L."/>
            <person name="Ettema T.J."/>
        </authorList>
    </citation>
    <scope>NUCLEOTIDE SEQUENCE</scope>
</reference>
<accession>A0A0F9C0W4</accession>
<organism evidence="1">
    <name type="scientific">marine sediment metagenome</name>
    <dbReference type="NCBI Taxonomy" id="412755"/>
    <lineage>
        <taxon>unclassified sequences</taxon>
        <taxon>metagenomes</taxon>
        <taxon>ecological metagenomes</taxon>
    </lineage>
</organism>
<dbReference type="EMBL" id="LAZR01038329">
    <property type="protein sequence ID" value="KKL19852.1"/>
    <property type="molecule type" value="Genomic_DNA"/>
</dbReference>
<proteinExistence type="predicted"/>
<name>A0A0F9C0W4_9ZZZZ</name>
<protein>
    <submittedName>
        <fullName evidence="1">Uncharacterized protein</fullName>
    </submittedName>
</protein>
<comment type="caution">
    <text evidence="1">The sequence shown here is derived from an EMBL/GenBank/DDBJ whole genome shotgun (WGS) entry which is preliminary data.</text>
</comment>
<sequence>MQEPKIKGKWVVKFEPPADSQEIEGAQNEVLHKHFYIISRSFWKAGHLSSMSKVALFKDGKQITQGYDTPDEIPVQTEHCRGDWGKLEQKLLWPCNPFQSNQDGYEIRVLD</sequence>